<evidence type="ECO:0000313" key="1">
    <source>
        <dbReference type="EMBL" id="KAK3257061.1"/>
    </source>
</evidence>
<sequence length="319" mass="36482">MSSRNFGSRVGLCCIVFAAAAVSCFAVRHHIQEDGPALYTYTVVNSYPHDPDAFTQGLLYYSNDTFYESAGLYGESTLRHVDLVTGNVLKRVGNEPRDFAEGLALSQDRLVQLTWRSPKGILYDRESFEVIESFRTQLKDGWGLTNEHEDSHELIATDSGSKLFYLDAETFETKRTVQVTDNGVPVPWLNELEWIDGEIWANIWQTECIARINPETGEVNGWILMHGLRQSLMERRIPQRKSMDVLNGIAWDPHRRRLFLTGKLWPRLYEVQVRRITWPPDINLAEARRLCIKQRSIASAKKLSPHRLDSVAAALDLFT</sequence>
<organism evidence="1 2">
    <name type="scientific">Cymbomonas tetramitiformis</name>
    <dbReference type="NCBI Taxonomy" id="36881"/>
    <lineage>
        <taxon>Eukaryota</taxon>
        <taxon>Viridiplantae</taxon>
        <taxon>Chlorophyta</taxon>
        <taxon>Pyramimonadophyceae</taxon>
        <taxon>Pyramimonadales</taxon>
        <taxon>Pyramimonadaceae</taxon>
        <taxon>Cymbomonas</taxon>
    </lineage>
</organism>
<dbReference type="AlphaFoldDB" id="A0AAE0FCX5"/>
<dbReference type="Pfam" id="PF05096">
    <property type="entry name" value="Glu_cyclase_2"/>
    <property type="match status" value="1"/>
</dbReference>
<dbReference type="GO" id="GO:0016603">
    <property type="term" value="F:glutaminyl-peptide cyclotransferase activity"/>
    <property type="evidence" value="ECO:0007669"/>
    <property type="project" value="InterPro"/>
</dbReference>
<reference evidence="1 2" key="1">
    <citation type="journal article" date="2015" name="Genome Biol. Evol.">
        <title>Comparative Genomics of a Bacterivorous Green Alga Reveals Evolutionary Causalities and Consequences of Phago-Mixotrophic Mode of Nutrition.</title>
        <authorList>
            <person name="Burns J.A."/>
            <person name="Paasch A."/>
            <person name="Narechania A."/>
            <person name="Kim E."/>
        </authorList>
    </citation>
    <scope>NUCLEOTIDE SEQUENCE [LARGE SCALE GENOMIC DNA]</scope>
    <source>
        <strain evidence="1 2">PLY_AMNH</strain>
    </source>
</reference>
<dbReference type="Proteomes" id="UP001190700">
    <property type="component" value="Unassembled WGS sequence"/>
</dbReference>
<keyword evidence="2" id="KW-1185">Reference proteome</keyword>
<comment type="caution">
    <text evidence="1">The sequence shown here is derived from an EMBL/GenBank/DDBJ whole genome shotgun (WGS) entry which is preliminary data.</text>
</comment>
<accession>A0AAE0FCX5</accession>
<protein>
    <recommendedName>
        <fullName evidence="3">Glutamine cyclotransferase</fullName>
    </recommendedName>
</protein>
<evidence type="ECO:0008006" key="3">
    <source>
        <dbReference type="Google" id="ProtNLM"/>
    </source>
</evidence>
<dbReference type="InterPro" id="IPR011044">
    <property type="entry name" value="Quino_amine_DH_bsu"/>
</dbReference>
<gene>
    <name evidence="1" type="ORF">CYMTET_33835</name>
</gene>
<dbReference type="EMBL" id="LGRX02021081">
    <property type="protein sequence ID" value="KAK3257061.1"/>
    <property type="molecule type" value="Genomic_DNA"/>
</dbReference>
<dbReference type="PROSITE" id="PS51257">
    <property type="entry name" value="PROKAR_LIPOPROTEIN"/>
    <property type="match status" value="1"/>
</dbReference>
<dbReference type="InterPro" id="IPR007788">
    <property type="entry name" value="QCT"/>
</dbReference>
<dbReference type="PANTHER" id="PTHR31270:SF1">
    <property type="entry name" value="GLUTAMINYL-PEPTIDE CYCLOTRANSFERASE"/>
    <property type="match status" value="1"/>
</dbReference>
<name>A0AAE0FCX5_9CHLO</name>
<evidence type="ECO:0000313" key="2">
    <source>
        <dbReference type="Proteomes" id="UP001190700"/>
    </source>
</evidence>
<proteinExistence type="predicted"/>
<dbReference type="SUPFAM" id="SSF50969">
    <property type="entry name" value="YVTN repeat-like/Quinoprotein amine dehydrogenase"/>
    <property type="match status" value="1"/>
</dbReference>
<dbReference type="PANTHER" id="PTHR31270">
    <property type="entry name" value="GLUTAMINYL-PEPTIDE CYCLOTRANSFERASE"/>
    <property type="match status" value="1"/>
</dbReference>